<dbReference type="AlphaFoldDB" id="A0A0G0P6A7"/>
<evidence type="ECO:0000313" key="4">
    <source>
        <dbReference type="Proteomes" id="UP000034764"/>
    </source>
</evidence>
<dbReference type="Gene3D" id="3.90.70.10">
    <property type="entry name" value="Cysteine proteinases"/>
    <property type="match status" value="1"/>
</dbReference>
<sequence length="220" mass="24586">MRNIFLNHKYIIALISFGIVVTIFSIASGSLPETFLLAVPFTDQAPTGRWDRNEDCEETSIAMAHAYFEGNREDKLTIALAQEYIGRLRKWEAANIGYNADTGAYATSSMAEGTFGMTVRQIRDYTEDDLKKELSKNHVVLLPVNARLLGNPTYQESGPFYHMIVVRGYDTSGFIINDPGTTQGNGMFYSFETLKKASADWNNSAKIMDSTIKIALILSR</sequence>
<keyword evidence="1" id="KW-0812">Transmembrane</keyword>
<keyword evidence="1" id="KW-0472">Membrane</keyword>
<evidence type="ECO:0000259" key="2">
    <source>
        <dbReference type="Pfam" id="PF13529"/>
    </source>
</evidence>
<reference evidence="3 4" key="1">
    <citation type="journal article" date="2015" name="Nature">
        <title>rRNA introns, odd ribosomes, and small enigmatic genomes across a large radiation of phyla.</title>
        <authorList>
            <person name="Brown C.T."/>
            <person name="Hug L.A."/>
            <person name="Thomas B.C."/>
            <person name="Sharon I."/>
            <person name="Castelle C.J."/>
            <person name="Singh A."/>
            <person name="Wilkins M.J."/>
            <person name="Williams K.H."/>
            <person name="Banfield J.F."/>
        </authorList>
    </citation>
    <scope>NUCLEOTIDE SEQUENCE [LARGE SCALE GENOMIC DNA]</scope>
</reference>
<gene>
    <name evidence="3" type="ORF">UT53_C0007G0002</name>
</gene>
<feature type="domain" description="Peptidase C39-like" evidence="2">
    <location>
        <begin position="38"/>
        <end position="179"/>
    </location>
</feature>
<organism evidence="3 4">
    <name type="scientific">Candidatus Yanofskybacteria bacterium GW2011_GWD2_39_48</name>
    <dbReference type="NCBI Taxonomy" id="1619031"/>
    <lineage>
        <taxon>Bacteria</taxon>
        <taxon>Candidatus Yanofskyibacteriota</taxon>
    </lineage>
</organism>
<name>A0A0G0P6A7_9BACT</name>
<evidence type="ECO:0000256" key="1">
    <source>
        <dbReference type="SAM" id="Phobius"/>
    </source>
</evidence>
<accession>A0A0G0P6A7</accession>
<protein>
    <recommendedName>
        <fullName evidence="2">Peptidase C39-like domain-containing protein</fullName>
    </recommendedName>
</protein>
<evidence type="ECO:0000313" key="3">
    <source>
        <dbReference type="EMBL" id="KKR23784.1"/>
    </source>
</evidence>
<comment type="caution">
    <text evidence="3">The sequence shown here is derived from an EMBL/GenBank/DDBJ whole genome shotgun (WGS) entry which is preliminary data.</text>
</comment>
<dbReference type="InterPro" id="IPR039564">
    <property type="entry name" value="Peptidase_C39-like"/>
</dbReference>
<feature type="transmembrane region" description="Helical" evidence="1">
    <location>
        <begin position="12"/>
        <end position="31"/>
    </location>
</feature>
<keyword evidence="1" id="KW-1133">Transmembrane helix</keyword>
<dbReference type="Proteomes" id="UP000034764">
    <property type="component" value="Unassembled WGS sequence"/>
</dbReference>
<dbReference type="Pfam" id="PF13529">
    <property type="entry name" value="Peptidase_C39_2"/>
    <property type="match status" value="1"/>
</dbReference>
<dbReference type="EMBL" id="LBXD01000007">
    <property type="protein sequence ID" value="KKR23784.1"/>
    <property type="molecule type" value="Genomic_DNA"/>
</dbReference>
<proteinExistence type="predicted"/>